<dbReference type="Pfam" id="PF10806">
    <property type="entry name" value="SAM35"/>
    <property type="match status" value="1"/>
</dbReference>
<dbReference type="Proteomes" id="UP000249293">
    <property type="component" value="Chromosome 1"/>
</dbReference>
<evidence type="ECO:0000313" key="1">
    <source>
        <dbReference type="EMBL" id="AWU74464.1"/>
    </source>
</evidence>
<dbReference type="VEuPathDB" id="FungiDB:C5L36_0A10490"/>
<dbReference type="STRING" id="4909.A0A1Z8JJM2"/>
<dbReference type="OrthoDB" id="198787at2759"/>
<dbReference type="Proteomes" id="UP000195871">
    <property type="component" value="Unassembled WGS sequence"/>
</dbReference>
<evidence type="ECO:0000313" key="3">
    <source>
        <dbReference type="Proteomes" id="UP000195871"/>
    </source>
</evidence>
<dbReference type="InterPro" id="IPR021211">
    <property type="entry name" value="SAM35"/>
</dbReference>
<dbReference type="EMBL" id="NHMM01000007">
    <property type="protein sequence ID" value="OUT20769.1"/>
    <property type="molecule type" value="Genomic_DNA"/>
</dbReference>
<protein>
    <submittedName>
        <fullName evidence="2">Uncharacterized protein</fullName>
    </submittedName>
</protein>
<gene>
    <name evidence="1" type="ORF">C5L36_0A10490</name>
    <name evidence="2" type="ORF">CAS74_004437</name>
</gene>
<dbReference type="GeneID" id="40382174"/>
<proteinExistence type="predicted"/>
<dbReference type="KEGG" id="pkz:C5L36_0A10490"/>
<name>A0A1Z8JJM2_PICKU</name>
<accession>A0A1Z8JJM2</accession>
<sequence length="328" mass="36943">MLTALKDFYNASPVIVHQGETLSEVYPERQFKLADQFVSEKASATFSLGVYNVHPYKDSDSLITVDPLSLLALLSVLKREKGKLPRFLPMESSGSVSNAANKRFSSIVVLSANASTDNQLPLLVEDTRDTINKKILRKVYHTALINSLNSSHLNDADKLLHDYLNKSLFDLYNLSIISLDDKTLLNYYSLLRYNFVDKLQSFKPLVTILAAGVRALLLKRNNFHLRNPNIVTYLSATWSSSAAELAFHSECAKIKLNAKEVLKLIGETLDSQDYWLESSQTPSIIDYQIASYIYCMHHFADKVPDFKSVLNANAHLIPYSEKIISAFL</sequence>
<evidence type="ECO:0000313" key="2">
    <source>
        <dbReference type="EMBL" id="OUT20769.1"/>
    </source>
</evidence>
<organism evidence="2 3">
    <name type="scientific">Pichia kudriavzevii</name>
    <name type="common">Yeast</name>
    <name type="synonym">Issatchenkia orientalis</name>
    <dbReference type="NCBI Taxonomy" id="4909"/>
    <lineage>
        <taxon>Eukaryota</taxon>
        <taxon>Fungi</taxon>
        <taxon>Dikarya</taxon>
        <taxon>Ascomycota</taxon>
        <taxon>Saccharomycotina</taxon>
        <taxon>Pichiomycetes</taxon>
        <taxon>Pichiales</taxon>
        <taxon>Pichiaceae</taxon>
        <taxon>Pichia</taxon>
    </lineage>
</organism>
<evidence type="ECO:0000313" key="4">
    <source>
        <dbReference type="Proteomes" id="UP000249293"/>
    </source>
</evidence>
<reference evidence="2 3" key="1">
    <citation type="submission" date="2017-05" db="EMBL/GenBank/DDBJ databases">
        <title>The Genome Sequence of Candida krusei Ckrusei653.</title>
        <authorList>
            <person name="Cuomo C."/>
            <person name="Forche A."/>
            <person name="Young S."/>
            <person name="Abouelleil A."/>
            <person name="Cao P."/>
            <person name="Chapman S."/>
            <person name="Cusick C."/>
            <person name="Shea T."/>
            <person name="Nusbaum C."/>
            <person name="Birren B."/>
        </authorList>
    </citation>
    <scope>NUCLEOTIDE SEQUENCE [LARGE SCALE GENOMIC DNA]</scope>
    <source>
        <strain evidence="2 3">Ckrusei653</strain>
    </source>
</reference>
<reference evidence="1 4" key="2">
    <citation type="submission" date="2018-06" db="EMBL/GenBank/DDBJ databases">
        <title>Population genomics shows no distinction between pathogenic Candida krusei and environmental Pichia kudriavzevii: One species, four names.</title>
        <authorList>
            <person name="Douglass A.P."/>
            <person name="Offei B."/>
            <person name="Braun-Galleani S."/>
            <person name="Coughlan A.Y."/>
            <person name="Martos A."/>
            <person name="Ortiz-Merino R.A."/>
            <person name="Byrne K.P."/>
            <person name="Wolfe K.H."/>
        </authorList>
    </citation>
    <scope>NUCLEOTIDE SEQUENCE [LARGE SCALE GENOMIC DNA]</scope>
    <source>
        <strain evidence="1 4">CBS573</strain>
    </source>
</reference>
<dbReference type="EMBL" id="CP028773">
    <property type="protein sequence ID" value="AWU74464.1"/>
    <property type="molecule type" value="Genomic_DNA"/>
</dbReference>
<dbReference type="RefSeq" id="XP_029319941.1">
    <property type="nucleotide sequence ID" value="XM_029464081.1"/>
</dbReference>
<dbReference type="AlphaFoldDB" id="A0A1Z8JJM2"/>
<keyword evidence="4" id="KW-1185">Reference proteome</keyword>